<dbReference type="AlphaFoldDB" id="A0A9Q8WMD3"/>
<keyword evidence="3" id="KW-1185">Reference proteome</keyword>
<dbReference type="GeneID" id="73347435"/>
<dbReference type="KEGG" id="clup:CLUP02_13486"/>
<evidence type="ECO:0000313" key="2">
    <source>
        <dbReference type="EMBL" id="UQC87965.1"/>
    </source>
</evidence>
<sequence>MFPKGAHTIAISVEMGVIGYKRVVGGGGLAKAQSPDNAKWSFCPVFFPQETKERKEGRRRTPRKVKKTEPREEIVQRQFGDLLPFSYSPYGAWESRGKRVPARPNASLPLPDLRIRGAGACHRGGDRDTKACGTMALGWADGDTNVPPSHSKTWKATQEASSLQASLRMPQAPNLEFKQTRQRNTFLKRTSSRNTKPWRKESHTQMKVIEQDTTRPHYPSLMEIAVADPHLDNRDCRRLAKRPSACPDTTQNVSHGAMVPWHITYPEPGSRVGKGDRTNITPQVLDYLFVPHHNAEPNELNAELNADQGVRRGVTIWAKLKTQRSTCGFPCATTHFTNDAVKTTRTGNPQRSLGLTHPIPLLDCPRSRKQANSERKRGCALLGFLMENMLTLLVYVFVCPPNSGEGTGPDPYSAAKHGGFGESSWVPAFICLTVTQRPAQSVLQADIRSCLACCLAMLCHRATVSNNVADC</sequence>
<feature type="compositionally biased region" description="Basic residues" evidence="1">
    <location>
        <begin position="57"/>
        <end position="66"/>
    </location>
</feature>
<gene>
    <name evidence="2" type="ORF">CLUP02_13486</name>
</gene>
<evidence type="ECO:0000313" key="3">
    <source>
        <dbReference type="Proteomes" id="UP000830671"/>
    </source>
</evidence>
<accession>A0A9Q8WMD3</accession>
<dbReference type="RefSeq" id="XP_049149571.1">
    <property type="nucleotide sequence ID" value="XM_049292425.1"/>
</dbReference>
<dbReference type="EMBL" id="CP019479">
    <property type="protein sequence ID" value="UQC87965.1"/>
    <property type="molecule type" value="Genomic_DNA"/>
</dbReference>
<protein>
    <submittedName>
        <fullName evidence="2">Uncharacterized protein</fullName>
    </submittedName>
</protein>
<organism evidence="2 3">
    <name type="scientific">Colletotrichum lupini</name>
    <dbReference type="NCBI Taxonomy" id="145971"/>
    <lineage>
        <taxon>Eukaryota</taxon>
        <taxon>Fungi</taxon>
        <taxon>Dikarya</taxon>
        <taxon>Ascomycota</taxon>
        <taxon>Pezizomycotina</taxon>
        <taxon>Sordariomycetes</taxon>
        <taxon>Hypocreomycetidae</taxon>
        <taxon>Glomerellales</taxon>
        <taxon>Glomerellaceae</taxon>
        <taxon>Colletotrichum</taxon>
        <taxon>Colletotrichum acutatum species complex</taxon>
    </lineage>
</organism>
<name>A0A9Q8WMD3_9PEZI</name>
<proteinExistence type="predicted"/>
<feature type="region of interest" description="Disordered" evidence="1">
    <location>
        <begin position="52"/>
        <end position="71"/>
    </location>
</feature>
<dbReference type="Proteomes" id="UP000830671">
    <property type="component" value="Chromosome 7"/>
</dbReference>
<reference evidence="2" key="1">
    <citation type="journal article" date="2021" name="Mol. Plant Microbe Interact.">
        <title>Complete Genome Sequence of the Plant-Pathogenic Fungus Colletotrichum lupini.</title>
        <authorList>
            <person name="Baroncelli R."/>
            <person name="Pensec F."/>
            <person name="Da Lio D."/>
            <person name="Boufleur T."/>
            <person name="Vicente I."/>
            <person name="Sarrocco S."/>
            <person name="Picot A."/>
            <person name="Baraldi E."/>
            <person name="Sukno S."/>
            <person name="Thon M."/>
            <person name="Le Floch G."/>
        </authorList>
    </citation>
    <scope>NUCLEOTIDE SEQUENCE</scope>
    <source>
        <strain evidence="2">IMI 504893</strain>
    </source>
</reference>
<evidence type="ECO:0000256" key="1">
    <source>
        <dbReference type="SAM" id="MobiDB-lite"/>
    </source>
</evidence>